<reference evidence="2 3" key="1">
    <citation type="journal article" date="2022" name="Microbiol. Resour. Announc.">
        <title>Complete Genome Sequence of the Hyperthermophilic and Acidophilic Archaeon Saccharolobus caldissimus Strain HS-3T.</title>
        <authorList>
            <person name="Sakai H.D."/>
            <person name="Kurosawa N."/>
        </authorList>
    </citation>
    <scope>NUCLEOTIDE SEQUENCE [LARGE SCALE GENOMIC DNA]</scope>
    <source>
        <strain evidence="2 3">JCM32116</strain>
    </source>
</reference>
<dbReference type="SUPFAM" id="SSF53335">
    <property type="entry name" value="S-adenosyl-L-methionine-dependent methyltransferases"/>
    <property type="match status" value="1"/>
</dbReference>
<accession>A0AAQ4CP02</accession>
<dbReference type="GO" id="GO:0032259">
    <property type="term" value="P:methylation"/>
    <property type="evidence" value="ECO:0007669"/>
    <property type="project" value="UniProtKB-KW"/>
</dbReference>
<dbReference type="CDD" id="cd02440">
    <property type="entry name" value="AdoMet_MTases"/>
    <property type="match status" value="1"/>
</dbReference>
<dbReference type="Pfam" id="PF08241">
    <property type="entry name" value="Methyltransf_11"/>
    <property type="match status" value="1"/>
</dbReference>
<dbReference type="GeneID" id="68865280"/>
<evidence type="ECO:0000259" key="1">
    <source>
        <dbReference type="Pfam" id="PF08241"/>
    </source>
</evidence>
<organism evidence="2 3">
    <name type="scientific">Saccharolobus caldissimus</name>
    <dbReference type="NCBI Taxonomy" id="1702097"/>
    <lineage>
        <taxon>Archaea</taxon>
        <taxon>Thermoproteota</taxon>
        <taxon>Thermoprotei</taxon>
        <taxon>Sulfolobales</taxon>
        <taxon>Sulfolobaceae</taxon>
        <taxon>Saccharolobus</taxon>
    </lineage>
</organism>
<dbReference type="EMBL" id="AP025226">
    <property type="protein sequence ID" value="BDB97533.1"/>
    <property type="molecule type" value="Genomic_DNA"/>
</dbReference>
<gene>
    <name evidence="2" type="ORF">SACC_05500</name>
</gene>
<keyword evidence="3" id="KW-1185">Reference proteome</keyword>
<dbReference type="PANTHER" id="PTHR43591:SF24">
    <property type="entry name" value="2-METHOXY-6-POLYPRENYL-1,4-BENZOQUINOL METHYLASE, MITOCHONDRIAL"/>
    <property type="match status" value="1"/>
</dbReference>
<keyword evidence="2" id="KW-0489">Methyltransferase</keyword>
<dbReference type="KEGG" id="scas:SACC_05500"/>
<evidence type="ECO:0000313" key="2">
    <source>
        <dbReference type="EMBL" id="BDB97533.1"/>
    </source>
</evidence>
<feature type="domain" description="Methyltransferase type 11" evidence="1">
    <location>
        <begin position="29"/>
        <end position="115"/>
    </location>
</feature>
<keyword evidence="2" id="KW-0808">Transferase</keyword>
<protein>
    <submittedName>
        <fullName evidence="2">SAM-dependent methyltransferase</fullName>
    </submittedName>
</protein>
<dbReference type="AlphaFoldDB" id="A0AAQ4CP02"/>
<dbReference type="Gene3D" id="3.40.50.150">
    <property type="entry name" value="Vaccinia Virus protein VP39"/>
    <property type="match status" value="1"/>
</dbReference>
<dbReference type="InterPro" id="IPR013216">
    <property type="entry name" value="Methyltransf_11"/>
</dbReference>
<dbReference type="GO" id="GO:0008757">
    <property type="term" value="F:S-adenosylmethionine-dependent methyltransferase activity"/>
    <property type="evidence" value="ECO:0007669"/>
    <property type="project" value="InterPro"/>
</dbReference>
<dbReference type="PANTHER" id="PTHR43591">
    <property type="entry name" value="METHYLTRANSFERASE"/>
    <property type="match status" value="1"/>
</dbReference>
<sequence length="187" mass="21886">MTKEAYERIVHRRKPNPYIILINGNLVADIGCGAGQNCLMFNKKYVLCLDIALRQLIESKKRGCENLIQADMEYLPFRDSSIPSLAYIASLHHLKDPTKALIEAYRVLKEGGEILVIVWLIQPKFLFRRYVVIKTVFNGIVVKRFYRLYYPRELVKIMESFGFKTRLYKIYRVKSILPNNAVYYGIK</sequence>
<name>A0AAQ4CP02_9CREN</name>
<evidence type="ECO:0000313" key="3">
    <source>
        <dbReference type="Proteomes" id="UP001319921"/>
    </source>
</evidence>
<proteinExistence type="predicted"/>
<dbReference type="Proteomes" id="UP001319921">
    <property type="component" value="Chromosome"/>
</dbReference>
<dbReference type="RefSeq" id="WP_229571522.1">
    <property type="nucleotide sequence ID" value="NZ_AP025226.1"/>
</dbReference>
<dbReference type="InterPro" id="IPR029063">
    <property type="entry name" value="SAM-dependent_MTases_sf"/>
</dbReference>